<comment type="caution">
    <text evidence="2">The sequence shown here is derived from an EMBL/GenBank/DDBJ whole genome shotgun (WGS) entry which is preliminary data.</text>
</comment>
<accession>A0A3D4SZX4</accession>
<gene>
    <name evidence="2" type="ORF">DIW82_08645</name>
</gene>
<dbReference type="InterPro" id="IPR008948">
    <property type="entry name" value="L-Aspartase-like"/>
</dbReference>
<dbReference type="GO" id="GO:0006531">
    <property type="term" value="P:aspartate metabolic process"/>
    <property type="evidence" value="ECO:0007669"/>
    <property type="project" value="TreeGrafter"/>
</dbReference>
<dbReference type="Gene3D" id="1.10.275.10">
    <property type="entry name" value="Fumarase/aspartase (N-terminal domain)"/>
    <property type="match status" value="1"/>
</dbReference>
<dbReference type="AlphaFoldDB" id="A0A3D4SZX4"/>
<keyword evidence="1 2" id="KW-0456">Lyase</keyword>
<dbReference type="PANTHER" id="PTHR42696:SF2">
    <property type="entry name" value="ASPARTATE AMMONIA-LYASE"/>
    <property type="match status" value="1"/>
</dbReference>
<dbReference type="SUPFAM" id="SSF48557">
    <property type="entry name" value="L-aspartase-like"/>
    <property type="match status" value="1"/>
</dbReference>
<evidence type="ECO:0000256" key="1">
    <source>
        <dbReference type="ARBA" id="ARBA00023239"/>
    </source>
</evidence>
<dbReference type="EMBL" id="DQID01000223">
    <property type="protein sequence ID" value="HCT14836.1"/>
    <property type="molecule type" value="Genomic_DNA"/>
</dbReference>
<dbReference type="PANTHER" id="PTHR42696">
    <property type="entry name" value="ASPARTATE AMMONIA-LYASE"/>
    <property type="match status" value="1"/>
</dbReference>
<evidence type="ECO:0000313" key="3">
    <source>
        <dbReference type="Proteomes" id="UP000261739"/>
    </source>
</evidence>
<organism evidence="2 3">
    <name type="scientific">Corynebacterium nuruki</name>
    <dbReference type="NCBI Taxonomy" id="1032851"/>
    <lineage>
        <taxon>Bacteria</taxon>
        <taxon>Bacillati</taxon>
        <taxon>Actinomycetota</taxon>
        <taxon>Actinomycetes</taxon>
        <taxon>Mycobacteriales</taxon>
        <taxon>Corynebacteriaceae</taxon>
        <taxon>Corynebacterium</taxon>
    </lineage>
</organism>
<dbReference type="InterPro" id="IPR024083">
    <property type="entry name" value="Fumarase/histidase_N"/>
</dbReference>
<protein>
    <submittedName>
        <fullName evidence="2">Aspartate ammonia-lyase</fullName>
    </submittedName>
</protein>
<proteinExistence type="predicted"/>
<dbReference type="Proteomes" id="UP000261739">
    <property type="component" value="Unassembled WGS sequence"/>
</dbReference>
<feature type="non-terminal residue" evidence="2">
    <location>
        <position position="92"/>
    </location>
</feature>
<dbReference type="GO" id="GO:0008797">
    <property type="term" value="F:aspartate ammonia-lyase activity"/>
    <property type="evidence" value="ECO:0007669"/>
    <property type="project" value="TreeGrafter"/>
</dbReference>
<evidence type="ECO:0000313" key="2">
    <source>
        <dbReference type="EMBL" id="HCT14836.1"/>
    </source>
</evidence>
<reference evidence="2 3" key="1">
    <citation type="journal article" date="2018" name="Nat. Biotechnol.">
        <title>A standardized bacterial taxonomy based on genome phylogeny substantially revises the tree of life.</title>
        <authorList>
            <person name="Parks D.H."/>
            <person name="Chuvochina M."/>
            <person name="Waite D.W."/>
            <person name="Rinke C."/>
            <person name="Skarshewski A."/>
            <person name="Chaumeil P.A."/>
            <person name="Hugenholtz P."/>
        </authorList>
    </citation>
    <scope>NUCLEOTIDE SEQUENCE [LARGE SCALE GENOMIC DNA]</scope>
    <source>
        <strain evidence="2">UBA11247</strain>
    </source>
</reference>
<dbReference type="GO" id="GO:0005829">
    <property type="term" value="C:cytosol"/>
    <property type="evidence" value="ECO:0007669"/>
    <property type="project" value="TreeGrafter"/>
</dbReference>
<dbReference type="InterPro" id="IPR051546">
    <property type="entry name" value="Aspartate_Ammonia-Lyase"/>
</dbReference>
<sequence>MQDSPETPTGRTTRYVTSSTDIITSAETISRSAHSADSFRTEEDLLGTMEVPANAYYGVHALRAVDNFQISRTTLNQLPEFIRGMVQVKKAA</sequence>
<name>A0A3D4SZX4_9CORY</name>